<evidence type="ECO:0000256" key="8">
    <source>
        <dbReference type="ARBA" id="ARBA00022753"/>
    </source>
</evidence>
<dbReference type="InterPro" id="IPR011011">
    <property type="entry name" value="Znf_FYVE_PHD"/>
</dbReference>
<dbReference type="SUPFAM" id="SSF52029">
    <property type="entry name" value="GroEL apical domain-like"/>
    <property type="match status" value="1"/>
</dbReference>
<feature type="domain" description="FYVE-type" evidence="17">
    <location>
        <begin position="110"/>
        <end position="170"/>
    </location>
</feature>
<dbReference type="Gene3D" id="3.30.800.10">
    <property type="entry name" value="Phosphatidylinositol Phosphate Kinase II Beta"/>
    <property type="match status" value="1"/>
</dbReference>
<dbReference type="EC" id="2.7.1.150" evidence="3"/>
<dbReference type="CDD" id="cd03334">
    <property type="entry name" value="Fab1_TCP"/>
    <property type="match status" value="1"/>
</dbReference>
<evidence type="ECO:0000256" key="4">
    <source>
        <dbReference type="ARBA" id="ARBA00022490"/>
    </source>
</evidence>
<feature type="region of interest" description="Disordered" evidence="16">
    <location>
        <begin position="1218"/>
        <end position="1279"/>
    </location>
</feature>
<evidence type="ECO:0000256" key="12">
    <source>
        <dbReference type="ARBA" id="ARBA00022833"/>
    </source>
</evidence>
<dbReference type="InterPro" id="IPR027409">
    <property type="entry name" value="GroEL-like_apical_dom_sf"/>
</dbReference>
<keyword evidence="5 15" id="KW-0808">Transferase</keyword>
<evidence type="ECO:0000259" key="17">
    <source>
        <dbReference type="PROSITE" id="PS50178"/>
    </source>
</evidence>
<dbReference type="Pfam" id="PF01363">
    <property type="entry name" value="FYVE"/>
    <property type="match status" value="1"/>
</dbReference>
<evidence type="ECO:0000256" key="5">
    <source>
        <dbReference type="ARBA" id="ARBA00022679"/>
    </source>
</evidence>
<dbReference type="InterPro" id="IPR027483">
    <property type="entry name" value="PInositol-4-P-4/5-kinase_C_sf"/>
</dbReference>
<evidence type="ECO:0000259" key="18">
    <source>
        <dbReference type="PROSITE" id="PS51455"/>
    </source>
</evidence>
<evidence type="ECO:0000256" key="16">
    <source>
        <dbReference type="SAM" id="MobiDB-lite"/>
    </source>
</evidence>
<evidence type="ECO:0000256" key="10">
    <source>
        <dbReference type="ARBA" id="ARBA00022777"/>
    </source>
</evidence>
<evidence type="ECO:0000256" key="14">
    <source>
        <dbReference type="PROSITE-ProRule" id="PRU00091"/>
    </source>
</evidence>
<keyword evidence="9 14" id="KW-0863">Zinc-finger</keyword>
<dbReference type="GO" id="GO:0046854">
    <property type="term" value="P:phosphatidylinositol phosphate biosynthetic process"/>
    <property type="evidence" value="ECO:0007669"/>
    <property type="project" value="TreeGrafter"/>
</dbReference>
<keyword evidence="8" id="KW-0967">Endosome</keyword>
<keyword evidence="4" id="KW-0963">Cytoplasm</keyword>
<dbReference type="InterPro" id="IPR002423">
    <property type="entry name" value="Cpn60/GroEL/TCP-1"/>
</dbReference>
<accession>A0A7R9A8X9</accession>
<evidence type="ECO:0000256" key="6">
    <source>
        <dbReference type="ARBA" id="ARBA00022723"/>
    </source>
</evidence>
<gene>
    <name evidence="19" type="ORF">DSTB1V02_LOCUS9461</name>
</gene>
<keyword evidence="7 15" id="KW-0547">Nucleotide-binding</keyword>
<dbReference type="CDD" id="cd04371">
    <property type="entry name" value="DEP"/>
    <property type="match status" value="1"/>
</dbReference>
<dbReference type="SUPFAM" id="SSF56104">
    <property type="entry name" value="SAICAR synthase-like"/>
    <property type="match status" value="1"/>
</dbReference>
<organism evidence="19">
    <name type="scientific">Darwinula stevensoni</name>
    <dbReference type="NCBI Taxonomy" id="69355"/>
    <lineage>
        <taxon>Eukaryota</taxon>
        <taxon>Metazoa</taxon>
        <taxon>Ecdysozoa</taxon>
        <taxon>Arthropoda</taxon>
        <taxon>Crustacea</taxon>
        <taxon>Oligostraca</taxon>
        <taxon>Ostracoda</taxon>
        <taxon>Podocopa</taxon>
        <taxon>Podocopida</taxon>
        <taxon>Darwinulocopina</taxon>
        <taxon>Darwinuloidea</taxon>
        <taxon>Darwinulidae</taxon>
        <taxon>Darwinula</taxon>
    </lineage>
</organism>
<keyword evidence="6" id="KW-0479">Metal-binding</keyword>
<dbReference type="InterPro" id="IPR000306">
    <property type="entry name" value="Znf_FYVE"/>
</dbReference>
<keyword evidence="10 15" id="KW-0418">Kinase</keyword>
<dbReference type="GO" id="GO:0000285">
    <property type="term" value="F:1-phosphatidylinositol-3-phosphate 5-kinase activity"/>
    <property type="evidence" value="ECO:0007669"/>
    <property type="project" value="UniProtKB-EC"/>
</dbReference>
<evidence type="ECO:0000256" key="9">
    <source>
        <dbReference type="ARBA" id="ARBA00022771"/>
    </source>
</evidence>
<evidence type="ECO:0000256" key="7">
    <source>
        <dbReference type="ARBA" id="ARBA00022741"/>
    </source>
</evidence>
<dbReference type="OrthoDB" id="158357at2759"/>
<dbReference type="Gene3D" id="3.30.810.10">
    <property type="entry name" value="2-Layer Sandwich"/>
    <property type="match status" value="1"/>
</dbReference>
<dbReference type="InterPro" id="IPR002498">
    <property type="entry name" value="PInositol-4-P-4/5-kinase_core"/>
</dbReference>
<name>A0A7R9A8X9_9CRUS</name>
<dbReference type="GO" id="GO:0008270">
    <property type="term" value="F:zinc ion binding"/>
    <property type="evidence" value="ECO:0007669"/>
    <property type="project" value="UniProtKB-KW"/>
</dbReference>
<dbReference type="FunFam" id="3.50.7.10:FF:000007">
    <property type="entry name" value="1-phosphatidylinositol 3-phosphate 5-kinase isoform X1"/>
    <property type="match status" value="1"/>
</dbReference>
<dbReference type="FunFam" id="3.30.810.10:FF:000001">
    <property type="entry name" value="1-phosphatidylinositol 3-phosphate 5-kinase FAB1"/>
    <property type="match status" value="1"/>
</dbReference>
<keyword evidence="20" id="KW-1185">Reference proteome</keyword>
<dbReference type="EMBL" id="CAJPEV010002437">
    <property type="protein sequence ID" value="CAG0896870.1"/>
    <property type="molecule type" value="Genomic_DNA"/>
</dbReference>
<evidence type="ECO:0000256" key="3">
    <source>
        <dbReference type="ARBA" id="ARBA00012009"/>
    </source>
</evidence>
<evidence type="ECO:0000256" key="1">
    <source>
        <dbReference type="ARBA" id="ARBA00004177"/>
    </source>
</evidence>
<dbReference type="CDD" id="cd15725">
    <property type="entry name" value="FYVE_PIKfyve_Fab1"/>
    <property type="match status" value="1"/>
</dbReference>
<dbReference type="GO" id="GO:0005524">
    <property type="term" value="F:ATP binding"/>
    <property type="evidence" value="ECO:0007669"/>
    <property type="project" value="UniProtKB-UniRule"/>
</dbReference>
<feature type="compositionally biased region" description="Basic and acidic residues" evidence="16">
    <location>
        <begin position="1234"/>
        <end position="1245"/>
    </location>
</feature>
<dbReference type="EMBL" id="LR901954">
    <property type="protein sequence ID" value="CAD7249673.1"/>
    <property type="molecule type" value="Genomic_DNA"/>
</dbReference>
<reference evidence="19" key="1">
    <citation type="submission" date="2020-11" db="EMBL/GenBank/DDBJ databases">
        <authorList>
            <person name="Tran Van P."/>
        </authorList>
    </citation>
    <scope>NUCLEOTIDE SEQUENCE</scope>
</reference>
<comment type="subcellular location">
    <subcellularLocation>
        <location evidence="2">Cytoplasm</location>
    </subcellularLocation>
    <subcellularLocation>
        <location evidence="1">Endosome</location>
    </subcellularLocation>
</comment>
<sequence>MACQAADDNVTSLTEFRCLDPSGQEQEESFFSSIFQFLGFRIPTGSVPELSKEDEDLSQPSSPSTVIISSSEVESPLSARKVMQRLRSLLSENWIPNQQRQASRAYWMPDAVSRECYDCSERFTTFRRRHHCRVCGQIFCARCCGKELPGKLLGQKGNIRVCNYCYRVTSSYLNQNGSFSDASAEEGSRRETLSRNHGSITSLSSDDAVQRILTNSLKRKTSLRNQEDKFAAFLQSSTASSMPAMLPSNSAVVEEYTTDLLDDPVWLESTWMQVFLHEQPLNLRTGKRVSPLTGSEMVNRLIQAGRVQLRCQGSEVFQVFLDLGMIRACARSGKIFKDSQALYEPVPVSLREALSDTGNGVSATATLIGIPSSASSFSVDERHMNQFGNEPIPGFTSPAALSEDCVRSVLKSTTDDCFSSMDISPSFHPDKEQQMHSIFSSAYHSHEQALIHQLLEQEGLPTSWVSILSSLVHNVVDNVTPDVRHNNDDMDICQYVHVKKVPGGSKAESMVVNGVVCSKNVAHRSMIIKLIDPQVLLLGSAIMYQRDESKLVSLEPLILQEYEYLRKVVAKIMSFGADIIIVEKNVSRVAQDLLKDSGVTLIYNMKPSVMERISRSTRADIVPSIDAQIAQPDLGICHNFFIKTFSLDSGLKKTLMFYDGCAPHLGVSVILRGGTLQELKRVKRVLLFMILAAYNFKLEQSFLIDECANVPDDAVETARNKKASFQIGEDDHSERIKDQENIMEGNQDPLTAPHSKSQDGPHPCDISFCSTLSETILSLSPFQTFQPPYLETSDGKQCKLRNFFPKDLYLQMQNRTLFQSQLHEKGLIQLDSWSKTDMGNLHPFLSAKITENVKQSDGLQGLLADFRSRGGYVRQNSLDSMIRRRQCSPMEICDDGHEDLLAQGGLPNALNPYNHQKLTVLFSTFAPDSHDFCVHPRVVDMYFYGCNDIPLGGFLEWYCFRTSCLCPAKSCEVPLVEHVRRFAHDKGCIEIRIGSLDSETPVTLSGIVCWTWCRSCQEASPVVSLSQDSWSFSFAKYLELHFHGGIYQRQGSLRMCQHSIHKEHKQYFVSGQLVATFEFKPVSLWEISLPSIVLESHLSLPSRESLLESISCLLTLGHTTFDAMHGNLEALRKGLEDFQYDLELGAISHFVDEEASNPFRSQMERLQLLFTDLKLSYSESKVLQILDGLVKAKTTTCQAVLKWNSMIQEFQQMKKREEKLNRASSRAALSPVSEARKLPEQKQEEDSSGLRVDEESQTVQTVKRSESSPALPAHDADFDDTQLLQPLKSKAEEQEKKSVPARSFFGSGPSYTVSYPFPASEHYLLPLCVGPAVVIYEDEPSSMIAFLLSSKEYHVQVAEIQTGVQTGNSETDLFHMSLESNNTESSVNDSSFWSKDPKVKPGTQNGRSCTIEMQFTDHAHKFCLRAYFAAQFRQLRRSVYLAGEEAYVRSLSRCSPWLAKGGKSGSPFWKTLDDRLVLKQMKQIEIQSFLEFAPDYFQYVQESRRENKPTVLAKILGIYRVSFRTSGLSNFKIDVLVIENLFYGRVISRKFDLKGSMRNRLVKHSKVEECTVLLDENLCKMTFDDPLYIYPHSKEILSLAISRDAQFLTNQCVMDYSLLVGVDEEKRELVVGIIDYIRTYTWDKKIEGWVKSLSGQPTVVSPEIYGARFCEAMARYFFMVPDRWTGFARPIHN</sequence>
<dbReference type="Proteomes" id="UP000677054">
    <property type="component" value="Unassembled WGS sequence"/>
</dbReference>
<dbReference type="Pfam" id="PF00118">
    <property type="entry name" value="Cpn60_TCP1"/>
    <property type="match status" value="1"/>
</dbReference>
<dbReference type="SMART" id="SM00064">
    <property type="entry name" value="FYVE"/>
    <property type="match status" value="1"/>
</dbReference>
<evidence type="ECO:0000256" key="13">
    <source>
        <dbReference type="ARBA" id="ARBA00022840"/>
    </source>
</evidence>
<dbReference type="SUPFAM" id="SSF57903">
    <property type="entry name" value="FYVE/PHD zinc finger"/>
    <property type="match status" value="1"/>
</dbReference>
<keyword evidence="13 15" id="KW-0067">ATP-binding</keyword>
<dbReference type="PANTHER" id="PTHR45748:SF7">
    <property type="entry name" value="1-PHOSPHATIDYLINOSITOL 3-PHOSPHATE 5-KINASE-RELATED"/>
    <property type="match status" value="1"/>
</dbReference>
<feature type="region of interest" description="Disordered" evidence="16">
    <location>
        <begin position="181"/>
        <end position="200"/>
    </location>
</feature>
<dbReference type="InterPro" id="IPR017455">
    <property type="entry name" value="Znf_FYVE-rel"/>
</dbReference>
<dbReference type="InterPro" id="IPR027484">
    <property type="entry name" value="PInositol-4-P-5-kinase_N"/>
</dbReference>
<dbReference type="CDD" id="cd17300">
    <property type="entry name" value="PIPKc_PIKfyve"/>
    <property type="match status" value="1"/>
</dbReference>
<evidence type="ECO:0000313" key="19">
    <source>
        <dbReference type="EMBL" id="CAD7249673.1"/>
    </source>
</evidence>
<keyword evidence="11" id="KW-0833">Ubl conjugation pathway</keyword>
<dbReference type="PROSITE" id="PS50178">
    <property type="entry name" value="ZF_FYVE"/>
    <property type="match status" value="1"/>
</dbReference>
<feature type="domain" description="PIPK" evidence="18">
    <location>
        <begin position="1356"/>
        <end position="1677"/>
    </location>
</feature>
<dbReference type="SMART" id="SM00330">
    <property type="entry name" value="PIPKc"/>
    <property type="match status" value="1"/>
</dbReference>
<dbReference type="GO" id="GO:0010008">
    <property type="term" value="C:endosome membrane"/>
    <property type="evidence" value="ECO:0007669"/>
    <property type="project" value="TreeGrafter"/>
</dbReference>
<dbReference type="InterPro" id="IPR013083">
    <property type="entry name" value="Znf_RING/FYVE/PHD"/>
</dbReference>
<dbReference type="PROSITE" id="PS51455">
    <property type="entry name" value="PIPK"/>
    <property type="match status" value="1"/>
</dbReference>
<dbReference type="Gene3D" id="3.50.7.10">
    <property type="entry name" value="GroEL"/>
    <property type="match status" value="1"/>
</dbReference>
<proteinExistence type="predicted"/>
<evidence type="ECO:0000256" key="11">
    <source>
        <dbReference type="ARBA" id="ARBA00022786"/>
    </source>
</evidence>
<dbReference type="Gene3D" id="3.30.40.10">
    <property type="entry name" value="Zinc/RING finger domain, C3HC4 (zinc finger)"/>
    <property type="match status" value="1"/>
</dbReference>
<dbReference type="Pfam" id="PF01504">
    <property type="entry name" value="PIP5K"/>
    <property type="match status" value="1"/>
</dbReference>
<keyword evidence="12" id="KW-0862">Zinc</keyword>
<evidence type="ECO:0000256" key="2">
    <source>
        <dbReference type="ARBA" id="ARBA00004496"/>
    </source>
</evidence>
<dbReference type="FunFam" id="3.30.40.10:FF:000510">
    <property type="entry name" value="Phosphatidylinositol 3,5-kinase"/>
    <property type="match status" value="1"/>
</dbReference>
<evidence type="ECO:0000313" key="20">
    <source>
        <dbReference type="Proteomes" id="UP000677054"/>
    </source>
</evidence>
<evidence type="ECO:0000256" key="15">
    <source>
        <dbReference type="PROSITE-ProRule" id="PRU00781"/>
    </source>
</evidence>
<dbReference type="InterPro" id="IPR044769">
    <property type="entry name" value="PIKfyve_PIPKc"/>
</dbReference>
<protein>
    <recommendedName>
        <fullName evidence="3">1-phosphatidylinositol-3-phosphate 5-kinase</fullName>
        <ecNumber evidence="3">2.7.1.150</ecNumber>
    </recommendedName>
</protein>
<dbReference type="PANTHER" id="PTHR45748">
    <property type="entry name" value="1-PHOSPHATIDYLINOSITOL 3-PHOSPHATE 5-KINASE-RELATED"/>
    <property type="match status" value="1"/>
</dbReference>